<feature type="binding site" evidence="4">
    <location>
        <begin position="228"/>
        <end position="232"/>
    </location>
    <ligand>
        <name>GTP</name>
        <dbReference type="ChEBI" id="CHEBI:37565"/>
    </ligand>
</feature>
<dbReference type="GO" id="GO:0007606">
    <property type="term" value="P:sensory perception of chemical stimulus"/>
    <property type="evidence" value="ECO:0000318"/>
    <property type="project" value="GO_Central"/>
</dbReference>
<evidence type="ECO:0007829" key="10">
    <source>
        <dbReference type="PeptideAtlas" id="Q9N4F4"/>
    </source>
</evidence>
<dbReference type="SMART" id="SM00275">
    <property type="entry name" value="G_alpha"/>
    <property type="match status" value="1"/>
</dbReference>
<evidence type="ECO:0000256" key="6">
    <source>
        <dbReference type="SAM" id="MobiDB-lite"/>
    </source>
</evidence>
<feature type="region of interest" description="Disordered" evidence="6">
    <location>
        <begin position="1"/>
        <end position="23"/>
    </location>
</feature>
<dbReference type="GO" id="GO:0003924">
    <property type="term" value="F:GTPase activity"/>
    <property type="evidence" value="ECO:0000318"/>
    <property type="project" value="GO_Central"/>
</dbReference>
<keyword evidence="8" id="KW-1185">Reference proteome</keyword>
<dbReference type="SUPFAM" id="SSF47895">
    <property type="entry name" value="Transducin (alpha subunit), insertion domain"/>
    <property type="match status" value="1"/>
</dbReference>
<evidence type="ECO:0000313" key="8">
    <source>
        <dbReference type="Proteomes" id="UP000001940"/>
    </source>
</evidence>
<dbReference type="OMA" id="TNDDIVH"/>
<sequence length="406" mass="47208">MGSLCSREEDGNDTVTTMNGQNKKKTKKEGDIIHFFMLGIEGAGKTTIVRQLKCLCIQKPQSYQMYDDSWNLIDREKIFDNYELENLKNVVRINLLTAANSLIRKVRETDEEHMRSSGAAAAVLRRCSQLYEAEVDIYDISNQIEDEYGAYIIEILSDPQIRRCLDQGPPVKIEDGTRFFLKDEGRIRNIFTHSYQLTNDDIVHVRKPTVSFKSYKFRIKQLRVEIHDMGGQKSELVKIPQFMRQFLTTDGHCFLLYVSSLAAFQEPDKDVKGRTVLDKSAAIFKLVLEMNGVDECTVMIFFNKQDRFEEICREMMQKEDGKRQLEKVLGIPPKVQKEGKKGKPENYDHLKDAIRSRFKEILKENNDKKSYYMKYTQATDAQLMSTIFYAVENEIISSYFTQARYI</sequence>
<keyword evidence="2 4" id="KW-0342">GTP-binding</keyword>
<dbReference type="GeneID" id="175377"/>
<dbReference type="RefSeq" id="NP_001367936.1">
    <property type="nucleotide sequence ID" value="NM_001381782.2"/>
</dbReference>
<evidence type="ECO:0000313" key="7">
    <source>
        <dbReference type="EMBL" id="CCD72404.1"/>
    </source>
</evidence>
<name>Q9N4F4_CAEEL</name>
<dbReference type="Gene3D" id="1.10.400.10">
    <property type="entry name" value="GI Alpha 1, domain 2-like"/>
    <property type="match status" value="1"/>
</dbReference>
<dbReference type="CTD" id="175377"/>
<dbReference type="HOGENOM" id="CLU_662627_0_0_1"/>
<dbReference type="KEGG" id="cel:CELE_Y71H2B.7"/>
<dbReference type="Reactome" id="R-CEL-416482">
    <property type="pathway name" value="G alpha (12/13) signalling events"/>
</dbReference>
<organism evidence="7 8">
    <name type="scientific">Caenorhabditis elegans</name>
    <dbReference type="NCBI Taxonomy" id="6239"/>
    <lineage>
        <taxon>Eukaryota</taxon>
        <taxon>Metazoa</taxon>
        <taxon>Ecdysozoa</taxon>
        <taxon>Nematoda</taxon>
        <taxon>Chromadorea</taxon>
        <taxon>Rhabditida</taxon>
        <taxon>Rhabditina</taxon>
        <taxon>Rhabditomorpha</taxon>
        <taxon>Rhabditoidea</taxon>
        <taxon>Rhabditidae</taxon>
        <taxon>Peloderinae</taxon>
        <taxon>Caenorhabditis</taxon>
    </lineage>
</organism>
<proteinExistence type="evidence at protein level"/>
<dbReference type="AGR" id="WB:WBGene00022196"/>
<dbReference type="InterPro" id="IPR011025">
    <property type="entry name" value="GproteinA_insert"/>
</dbReference>
<feature type="binding site" evidence="4">
    <location>
        <position position="378"/>
    </location>
    <ligand>
        <name>GTP</name>
        <dbReference type="ChEBI" id="CHEBI:37565"/>
    </ligand>
</feature>
<keyword evidence="3" id="KW-0807">Transducer</keyword>
<keyword evidence="5" id="KW-0460">Magnesium</keyword>
<gene>
    <name evidence="7 9" type="primary">gpa-17</name>
    <name evidence="7" type="ORF">CELE_Y71H2B.7</name>
    <name evidence="9" type="ORF">Y71H2B.7</name>
</gene>
<dbReference type="InterPro" id="IPR001019">
    <property type="entry name" value="Gprotein_alpha_su"/>
</dbReference>
<dbReference type="STRING" id="6239.Y71H2B.7.2"/>
<dbReference type="GO" id="GO:0031683">
    <property type="term" value="F:G-protein beta/gamma-subunit complex binding"/>
    <property type="evidence" value="ECO:0000318"/>
    <property type="project" value="GO_Central"/>
</dbReference>
<evidence type="ECO:0000256" key="2">
    <source>
        <dbReference type="ARBA" id="ARBA00023134"/>
    </source>
</evidence>
<dbReference type="Reactome" id="R-CEL-456926">
    <property type="pathway name" value="Thrombin signalling through proteinase activated receptors (PARs)"/>
</dbReference>
<evidence type="ECO:0000313" key="9">
    <source>
        <dbReference type="WormBase" id="Y71H2B.7"/>
    </source>
</evidence>
<evidence type="ECO:0000256" key="5">
    <source>
        <dbReference type="PIRSR" id="PIRSR601019-2"/>
    </source>
</evidence>
<keyword evidence="10" id="KW-1267">Proteomics identification</keyword>
<dbReference type="Bgee" id="WBGene00022196">
    <property type="expression patterns" value="Expressed in larva and 3 other cell types or tissues"/>
</dbReference>
<feature type="binding site" evidence="4">
    <location>
        <begin position="303"/>
        <end position="306"/>
    </location>
    <ligand>
        <name>GTP</name>
        <dbReference type="ChEBI" id="CHEBI:37565"/>
    </ligand>
</feature>
<dbReference type="SMR" id="Q9N4F4"/>
<dbReference type="PROSITE" id="PS51882">
    <property type="entry name" value="G_ALPHA"/>
    <property type="match status" value="1"/>
</dbReference>
<dbReference type="Gene3D" id="3.40.50.300">
    <property type="entry name" value="P-loop containing nucleotide triphosphate hydrolases"/>
    <property type="match status" value="1"/>
</dbReference>
<evidence type="ECO:0000256" key="3">
    <source>
        <dbReference type="ARBA" id="ARBA00023224"/>
    </source>
</evidence>
<feature type="binding site" evidence="5">
    <location>
        <position position="46"/>
    </location>
    <ligand>
        <name>Mg(2+)</name>
        <dbReference type="ChEBI" id="CHEBI:18420"/>
    </ligand>
</feature>
<dbReference type="OrthoDB" id="5788414at2759"/>
<feature type="binding site" evidence="5">
    <location>
        <position position="209"/>
    </location>
    <ligand>
        <name>Mg(2+)</name>
        <dbReference type="ChEBI" id="CHEBI:18420"/>
    </ligand>
</feature>
<dbReference type="PhylomeDB" id="Q9N4F4"/>
<dbReference type="PaxDb" id="6239-Y71H2B.7.2"/>
<dbReference type="PANTHER" id="PTHR10218:SF194">
    <property type="entry name" value="G PROTEIN, ALPHA SUBUNIT"/>
    <property type="match status" value="1"/>
</dbReference>
<dbReference type="GO" id="GO:0005525">
    <property type="term" value="F:GTP binding"/>
    <property type="evidence" value="ECO:0007669"/>
    <property type="project" value="UniProtKB-KW"/>
</dbReference>
<dbReference type="PANTHER" id="PTHR10218">
    <property type="entry name" value="GTP-BINDING PROTEIN ALPHA SUBUNIT"/>
    <property type="match status" value="1"/>
</dbReference>
<evidence type="ECO:0000256" key="4">
    <source>
        <dbReference type="PIRSR" id="PIRSR601019-1"/>
    </source>
</evidence>
<dbReference type="SUPFAM" id="SSF52540">
    <property type="entry name" value="P-loop containing nucleoside triphosphate hydrolases"/>
    <property type="match status" value="1"/>
</dbReference>
<dbReference type="GO" id="GO:0005737">
    <property type="term" value="C:cytoplasm"/>
    <property type="evidence" value="ECO:0000318"/>
    <property type="project" value="GO_Central"/>
</dbReference>
<dbReference type="InParanoid" id="Q9N4F4"/>
<dbReference type="GO" id="GO:0046872">
    <property type="term" value="F:metal ion binding"/>
    <property type="evidence" value="ECO:0007669"/>
    <property type="project" value="UniProtKB-KW"/>
</dbReference>
<dbReference type="UCSC" id="Y71H2B.7.1">
    <property type="organism name" value="c. elegans"/>
</dbReference>
<dbReference type="WormBase" id="Y71H2B.7">
    <property type="protein sequence ID" value="CE24633"/>
    <property type="gene ID" value="WBGene00022196"/>
    <property type="gene designation" value="gpa-17"/>
</dbReference>
<dbReference type="FunCoup" id="Q9N4F4">
    <property type="interactions" value="412"/>
</dbReference>
<dbReference type="eggNOG" id="KOG0082">
    <property type="taxonomic scope" value="Eukaryota"/>
</dbReference>
<dbReference type="PeptideAtlas" id="Q9N4F4"/>
<dbReference type="Pfam" id="PF00503">
    <property type="entry name" value="G-alpha"/>
    <property type="match status" value="1"/>
</dbReference>
<evidence type="ECO:0000256" key="1">
    <source>
        <dbReference type="ARBA" id="ARBA00022741"/>
    </source>
</evidence>
<protein>
    <submittedName>
        <fullName evidence="7">G Protein, Alpha subunit</fullName>
    </submittedName>
</protein>
<keyword evidence="1 4" id="KW-0547">Nucleotide-binding</keyword>
<dbReference type="AlphaFoldDB" id="Q9N4F4"/>
<dbReference type="PRINTS" id="PR00318">
    <property type="entry name" value="GPROTEINA"/>
</dbReference>
<dbReference type="EMBL" id="BX284603">
    <property type="protein sequence ID" value="CCD72404.1"/>
    <property type="molecule type" value="Genomic_DNA"/>
</dbReference>
<dbReference type="GO" id="GO:0001664">
    <property type="term" value="F:G protein-coupled receptor binding"/>
    <property type="evidence" value="ECO:0000318"/>
    <property type="project" value="GO_Central"/>
</dbReference>
<keyword evidence="5" id="KW-0479">Metal-binding</keyword>
<dbReference type="InterPro" id="IPR027417">
    <property type="entry name" value="P-loop_NTPase"/>
</dbReference>
<accession>Q9N4F4</accession>
<dbReference type="GO" id="GO:0005834">
    <property type="term" value="C:heterotrimeric G-protein complex"/>
    <property type="evidence" value="ECO:0000318"/>
    <property type="project" value="GO_Central"/>
</dbReference>
<reference evidence="7 8" key="1">
    <citation type="journal article" date="1998" name="Science">
        <title>Genome sequence of the nematode C. elegans: a platform for investigating biology.</title>
        <authorList>
            <consortium name="The C. elegans sequencing consortium"/>
            <person name="Sulson J.E."/>
            <person name="Waterston R."/>
        </authorList>
    </citation>
    <scope>NUCLEOTIDE SEQUENCE [LARGE SCALE GENOMIC DNA]</scope>
    <source>
        <strain evidence="7 8">Bristol N2</strain>
    </source>
</reference>
<dbReference type="Proteomes" id="UP000001940">
    <property type="component" value="Chromosome III"/>
</dbReference>
<dbReference type="GO" id="GO:0007191">
    <property type="term" value="P:adenylate cyclase-activating dopamine receptor signaling pathway"/>
    <property type="evidence" value="ECO:0000318"/>
    <property type="project" value="GO_Central"/>
</dbReference>